<protein>
    <submittedName>
        <fullName evidence="10 11">Uncharacterized protein</fullName>
    </submittedName>
</protein>
<organism evidence="10">
    <name type="scientific">Guillardia theta (strain CCMP2712)</name>
    <name type="common">Cryptophyte</name>
    <dbReference type="NCBI Taxonomy" id="905079"/>
    <lineage>
        <taxon>Eukaryota</taxon>
        <taxon>Cryptophyceae</taxon>
        <taxon>Pyrenomonadales</taxon>
        <taxon>Geminigeraceae</taxon>
        <taxon>Guillardia</taxon>
    </lineage>
</organism>
<dbReference type="EMBL" id="JH992969">
    <property type="protein sequence ID" value="EKX53679.1"/>
    <property type="molecule type" value="Genomic_DNA"/>
</dbReference>
<dbReference type="PANTHER" id="PTHR45678:SF9">
    <property type="entry name" value="CALCIUM-BINDING MITOCHONDRIAL CARRIER PROTEIN ARALAR1"/>
    <property type="match status" value="1"/>
</dbReference>
<dbReference type="SUPFAM" id="SSF103506">
    <property type="entry name" value="Mitochondrial carrier"/>
    <property type="match status" value="1"/>
</dbReference>
<dbReference type="InterPro" id="IPR051028">
    <property type="entry name" value="Mito_Solute_Carrier"/>
</dbReference>
<evidence type="ECO:0000256" key="2">
    <source>
        <dbReference type="ARBA" id="ARBA00006375"/>
    </source>
</evidence>
<dbReference type="GO" id="GO:0022857">
    <property type="term" value="F:transmembrane transporter activity"/>
    <property type="evidence" value="ECO:0007669"/>
    <property type="project" value="TreeGrafter"/>
</dbReference>
<evidence type="ECO:0000256" key="5">
    <source>
        <dbReference type="ARBA" id="ARBA00022989"/>
    </source>
</evidence>
<keyword evidence="9" id="KW-0813">Transport</keyword>
<dbReference type="InterPro" id="IPR018108">
    <property type="entry name" value="MCP_transmembrane"/>
</dbReference>
<keyword evidence="5" id="KW-1133">Transmembrane helix</keyword>
<dbReference type="InterPro" id="IPR023395">
    <property type="entry name" value="MCP_dom_sf"/>
</dbReference>
<dbReference type="PANTHER" id="PTHR45678">
    <property type="entry name" value="MITOCHONDRIAL 2-OXODICARBOXYLATE CARRIER 1-RELATED"/>
    <property type="match status" value="1"/>
</dbReference>
<evidence type="ECO:0000313" key="10">
    <source>
        <dbReference type="EMBL" id="EKX53679.1"/>
    </source>
</evidence>
<dbReference type="OMA" id="YDHIQAY"/>
<accession>L1JZE4</accession>
<keyword evidence="3 8" id="KW-0812">Transmembrane</keyword>
<proteinExistence type="inferred from homology"/>
<reference evidence="12" key="2">
    <citation type="submission" date="2012-11" db="EMBL/GenBank/DDBJ databases">
        <authorList>
            <person name="Kuo A."/>
            <person name="Curtis B.A."/>
            <person name="Tanifuji G."/>
            <person name="Burki F."/>
            <person name="Gruber A."/>
            <person name="Irimia M."/>
            <person name="Maruyama S."/>
            <person name="Arias M.C."/>
            <person name="Ball S.G."/>
            <person name="Gile G.H."/>
            <person name="Hirakawa Y."/>
            <person name="Hopkins J.F."/>
            <person name="Rensing S.A."/>
            <person name="Schmutz J."/>
            <person name="Symeonidi A."/>
            <person name="Elias M."/>
            <person name="Eveleigh R.J."/>
            <person name="Herman E.K."/>
            <person name="Klute M.J."/>
            <person name="Nakayama T."/>
            <person name="Obornik M."/>
            <person name="Reyes-Prieto A."/>
            <person name="Armbrust E.V."/>
            <person name="Aves S.J."/>
            <person name="Beiko R.G."/>
            <person name="Coutinho P."/>
            <person name="Dacks J.B."/>
            <person name="Durnford D.G."/>
            <person name="Fast N.M."/>
            <person name="Green B.R."/>
            <person name="Grisdale C."/>
            <person name="Hempe F."/>
            <person name="Henrissat B."/>
            <person name="Hoppner M.P."/>
            <person name="Ishida K.-I."/>
            <person name="Kim E."/>
            <person name="Koreny L."/>
            <person name="Kroth P.G."/>
            <person name="Liu Y."/>
            <person name="Malik S.-B."/>
            <person name="Maier U.G."/>
            <person name="McRose D."/>
            <person name="Mock T."/>
            <person name="Neilson J.A."/>
            <person name="Onodera N.T."/>
            <person name="Poole A.M."/>
            <person name="Pritham E.J."/>
            <person name="Richards T.A."/>
            <person name="Rocap G."/>
            <person name="Roy S.W."/>
            <person name="Sarai C."/>
            <person name="Schaack S."/>
            <person name="Shirato S."/>
            <person name="Slamovits C.H."/>
            <person name="Spencer D.F."/>
            <person name="Suzuki S."/>
            <person name="Worden A.Z."/>
            <person name="Zauner S."/>
            <person name="Barry K."/>
            <person name="Bell C."/>
            <person name="Bharti A.K."/>
            <person name="Crow J.A."/>
            <person name="Grimwood J."/>
            <person name="Kramer R."/>
            <person name="Lindquist E."/>
            <person name="Lucas S."/>
            <person name="Salamov A."/>
            <person name="McFadden G.I."/>
            <person name="Lane C.E."/>
            <person name="Keeling P.J."/>
            <person name="Gray M.W."/>
            <person name="Grigoriev I.V."/>
            <person name="Archibald J.M."/>
        </authorList>
    </citation>
    <scope>NUCLEOTIDE SEQUENCE</scope>
    <source>
        <strain evidence="12">CCMP2712</strain>
    </source>
</reference>
<gene>
    <name evidence="10" type="ORF">GUITHDRAFT_100655</name>
</gene>
<dbReference type="GO" id="GO:0005743">
    <property type="term" value="C:mitochondrial inner membrane"/>
    <property type="evidence" value="ECO:0007669"/>
    <property type="project" value="UniProtKB-SubCell"/>
</dbReference>
<keyword evidence="12" id="KW-1185">Reference proteome</keyword>
<dbReference type="Pfam" id="PF00153">
    <property type="entry name" value="Mito_carr"/>
    <property type="match status" value="2"/>
</dbReference>
<reference evidence="10 12" key="1">
    <citation type="journal article" date="2012" name="Nature">
        <title>Algal genomes reveal evolutionary mosaicism and the fate of nucleomorphs.</title>
        <authorList>
            <consortium name="DOE Joint Genome Institute"/>
            <person name="Curtis B.A."/>
            <person name="Tanifuji G."/>
            <person name="Burki F."/>
            <person name="Gruber A."/>
            <person name="Irimia M."/>
            <person name="Maruyama S."/>
            <person name="Arias M.C."/>
            <person name="Ball S.G."/>
            <person name="Gile G.H."/>
            <person name="Hirakawa Y."/>
            <person name="Hopkins J.F."/>
            <person name="Kuo A."/>
            <person name="Rensing S.A."/>
            <person name="Schmutz J."/>
            <person name="Symeonidi A."/>
            <person name="Elias M."/>
            <person name="Eveleigh R.J."/>
            <person name="Herman E.K."/>
            <person name="Klute M.J."/>
            <person name="Nakayama T."/>
            <person name="Obornik M."/>
            <person name="Reyes-Prieto A."/>
            <person name="Armbrust E.V."/>
            <person name="Aves S.J."/>
            <person name="Beiko R.G."/>
            <person name="Coutinho P."/>
            <person name="Dacks J.B."/>
            <person name="Durnford D.G."/>
            <person name="Fast N.M."/>
            <person name="Green B.R."/>
            <person name="Grisdale C.J."/>
            <person name="Hempel F."/>
            <person name="Henrissat B."/>
            <person name="Hoppner M.P."/>
            <person name="Ishida K."/>
            <person name="Kim E."/>
            <person name="Koreny L."/>
            <person name="Kroth P.G."/>
            <person name="Liu Y."/>
            <person name="Malik S.B."/>
            <person name="Maier U.G."/>
            <person name="McRose D."/>
            <person name="Mock T."/>
            <person name="Neilson J.A."/>
            <person name="Onodera N.T."/>
            <person name="Poole A.M."/>
            <person name="Pritham E.J."/>
            <person name="Richards T.A."/>
            <person name="Rocap G."/>
            <person name="Roy S.W."/>
            <person name="Sarai C."/>
            <person name="Schaack S."/>
            <person name="Shirato S."/>
            <person name="Slamovits C.H."/>
            <person name="Spencer D.F."/>
            <person name="Suzuki S."/>
            <person name="Worden A.Z."/>
            <person name="Zauner S."/>
            <person name="Barry K."/>
            <person name="Bell C."/>
            <person name="Bharti A.K."/>
            <person name="Crow J.A."/>
            <person name="Grimwood J."/>
            <person name="Kramer R."/>
            <person name="Lindquist E."/>
            <person name="Lucas S."/>
            <person name="Salamov A."/>
            <person name="McFadden G.I."/>
            <person name="Lane C.E."/>
            <person name="Keeling P.J."/>
            <person name="Gray M.W."/>
            <person name="Grigoriev I.V."/>
            <person name="Archibald J.M."/>
        </authorList>
    </citation>
    <scope>NUCLEOTIDE SEQUENCE</scope>
    <source>
        <strain evidence="10 12">CCMP2712</strain>
    </source>
</reference>
<comment type="subcellular location">
    <subcellularLocation>
        <location evidence="1">Mitochondrion inner membrane</location>
        <topology evidence="1">Multi-pass membrane protein</topology>
    </subcellularLocation>
</comment>
<evidence type="ECO:0000256" key="9">
    <source>
        <dbReference type="RuleBase" id="RU000488"/>
    </source>
</evidence>
<dbReference type="Gene3D" id="1.50.40.10">
    <property type="entry name" value="Mitochondrial carrier domain"/>
    <property type="match status" value="1"/>
</dbReference>
<dbReference type="eggNOG" id="KOG0751">
    <property type="taxonomic scope" value="Eukaryota"/>
</dbReference>
<keyword evidence="6" id="KW-0496">Mitochondrion</keyword>
<keyword evidence="7 8" id="KW-0472">Membrane</keyword>
<dbReference type="HOGENOM" id="CLU_1263645_0_0_1"/>
<evidence type="ECO:0000256" key="4">
    <source>
        <dbReference type="ARBA" id="ARBA00022792"/>
    </source>
</evidence>
<name>L1JZE4_GUITC</name>
<feature type="repeat" description="Solcar" evidence="8">
    <location>
        <begin position="19"/>
        <end position="104"/>
    </location>
</feature>
<keyword evidence="4" id="KW-0999">Mitochondrion inner membrane</keyword>
<dbReference type="OrthoDB" id="2382881at2759"/>
<dbReference type="Proteomes" id="UP000011087">
    <property type="component" value="Unassembled WGS sequence"/>
</dbReference>
<evidence type="ECO:0000256" key="1">
    <source>
        <dbReference type="ARBA" id="ARBA00004448"/>
    </source>
</evidence>
<evidence type="ECO:0000313" key="12">
    <source>
        <dbReference type="Proteomes" id="UP000011087"/>
    </source>
</evidence>
<evidence type="ECO:0000256" key="7">
    <source>
        <dbReference type="ARBA" id="ARBA00023136"/>
    </source>
</evidence>
<dbReference type="AlphaFoldDB" id="L1JZE4"/>
<dbReference type="PROSITE" id="PS50920">
    <property type="entry name" value="SOLCAR"/>
    <property type="match status" value="2"/>
</dbReference>
<evidence type="ECO:0000313" key="11">
    <source>
        <dbReference type="EnsemblProtists" id="EKX53679"/>
    </source>
</evidence>
<feature type="repeat" description="Solcar" evidence="8">
    <location>
        <begin position="116"/>
        <end position="215"/>
    </location>
</feature>
<evidence type="ECO:0000256" key="8">
    <source>
        <dbReference type="PROSITE-ProRule" id="PRU00282"/>
    </source>
</evidence>
<dbReference type="GeneID" id="17310390"/>
<dbReference type="KEGG" id="gtt:GUITHDRAFT_100655"/>
<evidence type="ECO:0000256" key="3">
    <source>
        <dbReference type="ARBA" id="ARBA00022692"/>
    </source>
</evidence>
<dbReference type="RefSeq" id="XP_005840659.1">
    <property type="nucleotide sequence ID" value="XM_005840602.1"/>
</dbReference>
<comment type="similarity">
    <text evidence="2 9">Belongs to the mitochondrial carrier (TC 2.A.29) family.</text>
</comment>
<dbReference type="EnsemblProtists" id="EKX53679">
    <property type="protein sequence ID" value="EKX53679"/>
    <property type="gene ID" value="GUITHDRAFT_100655"/>
</dbReference>
<reference evidence="11" key="3">
    <citation type="submission" date="2015-06" db="UniProtKB">
        <authorList>
            <consortium name="EnsemblProtists"/>
        </authorList>
    </citation>
    <scope>IDENTIFICATION</scope>
</reference>
<sequence>MLMKAKLSFEMPAAGARWKDFMMSGIASGIASTAVFPIDLAKTRIQGSLANINGKQYTGIFRTITKVAREEGLLSLFNGCTPVLLGSVPEGAFCIGMNDASKNILSKVLKCPQKDLPLPAEIFAGAFAGFTQIIVTNPMERVKILQQIEGSNAGSVRKLVLFLKWVLLPIKGQAAIELWREDRLAAFYRGVQGRVGRLAPQMAISLMLFELFKSTFSED</sequence>
<dbReference type="PaxDb" id="55529-EKX53679"/>
<evidence type="ECO:0000256" key="6">
    <source>
        <dbReference type="ARBA" id="ARBA00023128"/>
    </source>
</evidence>